<dbReference type="OrthoDB" id="2941569at2"/>
<dbReference type="Proteomes" id="UP000448867">
    <property type="component" value="Unassembled WGS sequence"/>
</dbReference>
<reference evidence="1 2" key="1">
    <citation type="submission" date="2019-11" db="EMBL/GenBank/DDBJ databases">
        <title>Bacillus lacus genome.</title>
        <authorList>
            <person name="Allen C.J."/>
            <person name="Newman J.D."/>
        </authorList>
    </citation>
    <scope>NUCLEOTIDE SEQUENCE [LARGE SCALE GENOMIC DNA]</scope>
    <source>
        <strain evidence="1 2">KCTC 33946</strain>
    </source>
</reference>
<accession>A0A7X2J276</accession>
<dbReference type="AlphaFoldDB" id="A0A7X2J276"/>
<evidence type="ECO:0000313" key="1">
    <source>
        <dbReference type="EMBL" id="MRX74118.1"/>
    </source>
</evidence>
<name>A0A7X2J276_9BACI</name>
<sequence>MTETQKQDKQSESDNTELLLNIERQIAVTQWIQAFGVFAESILLVKLFSIKNGTSRNPAVISGEQKIVTGNWVQTIGQVLEAAGVTAQIDGPSIGLQRLTVTGDIIQSIGAALQAAGGEQIIAAEVTQQAFEPFIP</sequence>
<comment type="caution">
    <text evidence="1">The sequence shown here is derived from an EMBL/GenBank/DDBJ whole genome shotgun (WGS) entry which is preliminary data.</text>
</comment>
<dbReference type="Pfam" id="PF22116">
    <property type="entry name" value="DUF6944"/>
    <property type="match status" value="1"/>
</dbReference>
<dbReference type="RefSeq" id="WP_154309572.1">
    <property type="nucleotide sequence ID" value="NZ_WKKI01000062.1"/>
</dbReference>
<dbReference type="InterPro" id="IPR054224">
    <property type="entry name" value="DUF6944"/>
</dbReference>
<keyword evidence="2" id="KW-1185">Reference proteome</keyword>
<protein>
    <submittedName>
        <fullName evidence="1">Uncharacterized protein</fullName>
    </submittedName>
</protein>
<dbReference type="EMBL" id="WKKI01000062">
    <property type="protein sequence ID" value="MRX74118.1"/>
    <property type="molecule type" value="Genomic_DNA"/>
</dbReference>
<gene>
    <name evidence="1" type="ORF">GJU40_18515</name>
</gene>
<proteinExistence type="predicted"/>
<organism evidence="1 2">
    <name type="scientific">Metabacillus lacus</name>
    <dbReference type="NCBI Taxonomy" id="1983721"/>
    <lineage>
        <taxon>Bacteria</taxon>
        <taxon>Bacillati</taxon>
        <taxon>Bacillota</taxon>
        <taxon>Bacilli</taxon>
        <taxon>Bacillales</taxon>
        <taxon>Bacillaceae</taxon>
        <taxon>Metabacillus</taxon>
    </lineage>
</organism>
<evidence type="ECO:0000313" key="2">
    <source>
        <dbReference type="Proteomes" id="UP000448867"/>
    </source>
</evidence>